<gene>
    <name evidence="4" type="ORF">G3M70_05050</name>
</gene>
<dbReference type="SUPFAM" id="SSF55073">
    <property type="entry name" value="Nucleotide cyclase"/>
    <property type="match status" value="1"/>
</dbReference>
<name>A0A7T0BUN6_9BACT</name>
<accession>A0A7T0BUN6</accession>
<reference evidence="4 5" key="1">
    <citation type="submission" date="2020-02" db="EMBL/GenBank/DDBJ databases">
        <title>Genomic and physiological characterization of two novel Nitrospinaceae genera.</title>
        <authorList>
            <person name="Mueller A.J."/>
            <person name="Jung M.-Y."/>
            <person name="Strachan C.R."/>
            <person name="Herbold C.W."/>
            <person name="Kirkegaard R.H."/>
            <person name="Daims H."/>
        </authorList>
    </citation>
    <scope>NUCLEOTIDE SEQUENCE [LARGE SCALE GENOMIC DNA]</scope>
    <source>
        <strain evidence="4">EB</strain>
    </source>
</reference>
<dbReference type="InterPro" id="IPR000160">
    <property type="entry name" value="GGDEF_dom"/>
</dbReference>
<dbReference type="Gene3D" id="3.30.70.270">
    <property type="match status" value="1"/>
</dbReference>
<dbReference type="EMBL" id="CP048685">
    <property type="protein sequence ID" value="QPJ61289.1"/>
    <property type="molecule type" value="Genomic_DNA"/>
</dbReference>
<dbReference type="AlphaFoldDB" id="A0A7T0BUN6"/>
<dbReference type="SUPFAM" id="SSF55781">
    <property type="entry name" value="GAF domain-like"/>
    <property type="match status" value="1"/>
</dbReference>
<sequence length="399" mass="45749">MNKDQIAIYLNEHPEFFNDYPELLHKFKQIDHEDLPLSPLKTLSIADRILKRANDDKEHMRSQLEWFVEITQANEEIQEHLFEIERAIMSHIDLSEMIRQLKEDILTRFVLERVQICLSESPEHLMESNLIDSDEIKETLHFVSPEKLGMWFPQSEEPTLNGELKPGESVFVDDGDEIESQALIPIHLRGKLAGAICLGSREPFHFHEGLRTDYLVRMAEKLGLAIDNILLLDSLRRQPVLDRQTGLFNASYLKPVLAREFDRARRYKKQLSIIKMRIDTPSVPGDTESNSRQEVIFKEIGRILAESSRGGDSIVRTESNEFLMLLPGLENQAAVNVAERIRVALESFASPNGESTCLECRFGVTSFQSEKMRQPTDLIQRATRALSKARQNGKRVVAC</sequence>
<dbReference type="Pfam" id="PF04340">
    <property type="entry name" value="DUF484"/>
    <property type="match status" value="1"/>
</dbReference>
<evidence type="ECO:0000259" key="3">
    <source>
        <dbReference type="PROSITE" id="PS50887"/>
    </source>
</evidence>
<dbReference type="GO" id="GO:0052621">
    <property type="term" value="F:diguanylate cyclase activity"/>
    <property type="evidence" value="ECO:0007669"/>
    <property type="project" value="UniProtKB-EC"/>
</dbReference>
<dbReference type="InterPro" id="IPR043128">
    <property type="entry name" value="Rev_trsase/Diguanyl_cyclase"/>
</dbReference>
<dbReference type="CDD" id="cd01949">
    <property type="entry name" value="GGDEF"/>
    <property type="match status" value="1"/>
</dbReference>
<organism evidence="4 5">
    <name type="scientific">Candidatus Nitronauta litoralis</name>
    <dbReference type="NCBI Taxonomy" id="2705533"/>
    <lineage>
        <taxon>Bacteria</taxon>
        <taxon>Pseudomonadati</taxon>
        <taxon>Nitrospinota/Tectimicrobiota group</taxon>
        <taxon>Nitrospinota</taxon>
        <taxon>Nitrospinia</taxon>
        <taxon>Nitrospinales</taxon>
        <taxon>Nitrospinaceae</taxon>
        <taxon>Candidatus Nitronauta</taxon>
    </lineage>
</organism>
<evidence type="ECO:0000256" key="1">
    <source>
        <dbReference type="ARBA" id="ARBA00012528"/>
    </source>
</evidence>
<evidence type="ECO:0000256" key="2">
    <source>
        <dbReference type="ARBA" id="ARBA00034247"/>
    </source>
</evidence>
<dbReference type="NCBIfam" id="TIGR00254">
    <property type="entry name" value="GGDEF"/>
    <property type="match status" value="1"/>
</dbReference>
<dbReference type="Gene3D" id="3.30.450.40">
    <property type="match status" value="1"/>
</dbReference>
<proteinExistence type="predicted"/>
<dbReference type="InterPro" id="IPR050469">
    <property type="entry name" value="Diguanylate_Cyclase"/>
</dbReference>
<dbReference type="Pfam" id="PF00990">
    <property type="entry name" value="GGDEF"/>
    <property type="match status" value="1"/>
</dbReference>
<evidence type="ECO:0000313" key="4">
    <source>
        <dbReference type="EMBL" id="QPJ61289.1"/>
    </source>
</evidence>
<dbReference type="InterPro" id="IPR007435">
    <property type="entry name" value="DUF484"/>
</dbReference>
<dbReference type="PANTHER" id="PTHR45138:SF9">
    <property type="entry name" value="DIGUANYLATE CYCLASE DGCM-RELATED"/>
    <property type="match status" value="1"/>
</dbReference>
<dbReference type="SMART" id="SM00267">
    <property type="entry name" value="GGDEF"/>
    <property type="match status" value="1"/>
</dbReference>
<feature type="domain" description="GGDEF" evidence="3">
    <location>
        <begin position="269"/>
        <end position="399"/>
    </location>
</feature>
<dbReference type="InterPro" id="IPR029016">
    <property type="entry name" value="GAF-like_dom_sf"/>
</dbReference>
<dbReference type="Proteomes" id="UP000594688">
    <property type="component" value="Chromosome"/>
</dbReference>
<dbReference type="PROSITE" id="PS50887">
    <property type="entry name" value="GGDEF"/>
    <property type="match status" value="1"/>
</dbReference>
<evidence type="ECO:0000313" key="5">
    <source>
        <dbReference type="Proteomes" id="UP000594688"/>
    </source>
</evidence>
<dbReference type="EC" id="2.7.7.65" evidence="1"/>
<dbReference type="KEGG" id="nli:G3M70_05050"/>
<dbReference type="InterPro" id="IPR029787">
    <property type="entry name" value="Nucleotide_cyclase"/>
</dbReference>
<comment type="catalytic activity">
    <reaction evidence="2">
        <text>2 GTP = 3',3'-c-di-GMP + 2 diphosphate</text>
        <dbReference type="Rhea" id="RHEA:24898"/>
        <dbReference type="ChEBI" id="CHEBI:33019"/>
        <dbReference type="ChEBI" id="CHEBI:37565"/>
        <dbReference type="ChEBI" id="CHEBI:58805"/>
        <dbReference type="EC" id="2.7.7.65"/>
    </reaction>
</comment>
<protein>
    <recommendedName>
        <fullName evidence="1">diguanylate cyclase</fullName>
        <ecNumber evidence="1">2.7.7.65</ecNumber>
    </recommendedName>
</protein>
<dbReference type="PANTHER" id="PTHR45138">
    <property type="entry name" value="REGULATORY COMPONENTS OF SENSORY TRANSDUCTION SYSTEM"/>
    <property type="match status" value="1"/>
</dbReference>